<gene>
    <name evidence="7" type="ORF">LNINA_LOCUS10360</name>
</gene>
<feature type="transmembrane region" description="Helical" evidence="5">
    <location>
        <begin position="92"/>
        <end position="115"/>
    </location>
</feature>
<feature type="transmembrane region" description="Helical" evidence="5">
    <location>
        <begin position="277"/>
        <end position="299"/>
    </location>
</feature>
<reference evidence="7 8" key="1">
    <citation type="submission" date="2023-11" db="EMBL/GenBank/DDBJ databases">
        <authorList>
            <person name="Okamura Y."/>
        </authorList>
    </citation>
    <scope>NUCLEOTIDE SEQUENCE [LARGE SCALE GENOMIC DNA]</scope>
</reference>
<dbReference type="Pfam" id="PF00664">
    <property type="entry name" value="ABC_membrane"/>
    <property type="match status" value="1"/>
</dbReference>
<dbReference type="GO" id="GO:0005524">
    <property type="term" value="F:ATP binding"/>
    <property type="evidence" value="ECO:0007669"/>
    <property type="project" value="InterPro"/>
</dbReference>
<evidence type="ECO:0000256" key="2">
    <source>
        <dbReference type="ARBA" id="ARBA00022692"/>
    </source>
</evidence>
<evidence type="ECO:0000313" key="7">
    <source>
        <dbReference type="EMBL" id="CAK1551197.1"/>
    </source>
</evidence>
<evidence type="ECO:0000256" key="4">
    <source>
        <dbReference type="ARBA" id="ARBA00023136"/>
    </source>
</evidence>
<feature type="transmembrane region" description="Helical" evidence="5">
    <location>
        <begin position="191"/>
        <end position="213"/>
    </location>
</feature>
<dbReference type="EMBL" id="CAVLEF010000122">
    <property type="protein sequence ID" value="CAK1551197.1"/>
    <property type="molecule type" value="Genomic_DNA"/>
</dbReference>
<dbReference type="Proteomes" id="UP001497472">
    <property type="component" value="Unassembled WGS sequence"/>
</dbReference>
<dbReference type="GO" id="GO:0015421">
    <property type="term" value="F:ABC-type oligopeptide transporter activity"/>
    <property type="evidence" value="ECO:0007669"/>
    <property type="project" value="TreeGrafter"/>
</dbReference>
<dbReference type="PANTHER" id="PTHR43394:SF27">
    <property type="entry name" value="ATP-DEPENDENT TRANSLOCASE ABCB1-LIKE"/>
    <property type="match status" value="1"/>
</dbReference>
<dbReference type="SUPFAM" id="SSF90123">
    <property type="entry name" value="ABC transporter transmembrane region"/>
    <property type="match status" value="1"/>
</dbReference>
<feature type="transmembrane region" description="Helical" evidence="5">
    <location>
        <begin position="167"/>
        <end position="185"/>
    </location>
</feature>
<name>A0AAV1JSZ8_9NEOP</name>
<organism evidence="7 8">
    <name type="scientific">Leptosia nina</name>
    <dbReference type="NCBI Taxonomy" id="320188"/>
    <lineage>
        <taxon>Eukaryota</taxon>
        <taxon>Metazoa</taxon>
        <taxon>Ecdysozoa</taxon>
        <taxon>Arthropoda</taxon>
        <taxon>Hexapoda</taxon>
        <taxon>Insecta</taxon>
        <taxon>Pterygota</taxon>
        <taxon>Neoptera</taxon>
        <taxon>Endopterygota</taxon>
        <taxon>Lepidoptera</taxon>
        <taxon>Glossata</taxon>
        <taxon>Ditrysia</taxon>
        <taxon>Papilionoidea</taxon>
        <taxon>Pieridae</taxon>
        <taxon>Pierinae</taxon>
        <taxon>Leptosia</taxon>
    </lineage>
</organism>
<evidence type="ECO:0000259" key="6">
    <source>
        <dbReference type="PROSITE" id="PS50929"/>
    </source>
</evidence>
<evidence type="ECO:0000256" key="3">
    <source>
        <dbReference type="ARBA" id="ARBA00022989"/>
    </source>
</evidence>
<protein>
    <recommendedName>
        <fullName evidence="6">ABC transmembrane type-1 domain-containing protein</fullName>
    </recommendedName>
</protein>
<dbReference type="AlphaFoldDB" id="A0AAV1JSZ8"/>
<proteinExistence type="predicted"/>
<evidence type="ECO:0000256" key="5">
    <source>
        <dbReference type="SAM" id="Phobius"/>
    </source>
</evidence>
<feature type="transmembrane region" description="Helical" evidence="5">
    <location>
        <begin position="37"/>
        <end position="58"/>
    </location>
</feature>
<keyword evidence="4 5" id="KW-0472">Membrane</keyword>
<keyword evidence="3 5" id="KW-1133">Transmembrane helix</keyword>
<keyword evidence="8" id="KW-1185">Reference proteome</keyword>
<accession>A0AAV1JSZ8</accession>
<dbReference type="GO" id="GO:0005743">
    <property type="term" value="C:mitochondrial inner membrane"/>
    <property type="evidence" value="ECO:0007669"/>
    <property type="project" value="TreeGrafter"/>
</dbReference>
<dbReference type="GO" id="GO:0090374">
    <property type="term" value="P:oligopeptide export from mitochondrion"/>
    <property type="evidence" value="ECO:0007669"/>
    <property type="project" value="TreeGrafter"/>
</dbReference>
<dbReference type="InterPro" id="IPR011527">
    <property type="entry name" value="ABC1_TM_dom"/>
</dbReference>
<dbReference type="PANTHER" id="PTHR43394">
    <property type="entry name" value="ATP-DEPENDENT PERMEASE MDL1, MITOCHONDRIAL"/>
    <property type="match status" value="1"/>
</dbReference>
<feature type="domain" description="ABC transmembrane type-1" evidence="6">
    <location>
        <begin position="42"/>
        <end position="320"/>
    </location>
</feature>
<comment type="caution">
    <text evidence="7">The sequence shown here is derived from an EMBL/GenBank/DDBJ whole genome shotgun (WGS) entry which is preliminary data.</text>
</comment>
<dbReference type="InterPro" id="IPR036640">
    <property type="entry name" value="ABC1_TM_sf"/>
</dbReference>
<dbReference type="InterPro" id="IPR039421">
    <property type="entry name" value="Type_1_exporter"/>
</dbReference>
<dbReference type="Gene3D" id="1.20.1560.10">
    <property type="entry name" value="ABC transporter type 1, transmembrane domain"/>
    <property type="match status" value="1"/>
</dbReference>
<dbReference type="PROSITE" id="PS50929">
    <property type="entry name" value="ABC_TM1F"/>
    <property type="match status" value="1"/>
</dbReference>
<sequence>MTKNRINNKSEKGSIQGEKTPSISYFTLFRFTTKWDILLITLALLATFISGTSLPYSITLVSNGFHSMINYAKSNKTVETNENFLREMHHFVYKYACVGIILLSGGYLGTALMNIAAINQVLKIRCEYLTAALNQDFAYYDLHRTGDFASKMADDVIKLEQGIGDKLSSLMYSSAVAIGCVIMSLVKGWKLALLCLIPTPITFFLVGLTGWIANNLYKKQSKAKSEASVVAEEAISSIRTVYAFNGQEKEIARYSKHLVQARAIHIKKEFFTGLSMGILYFCIFGSHALSFYFGIYLVIEEPANYNADVMFSVSLNVTAI</sequence>
<evidence type="ECO:0000313" key="8">
    <source>
        <dbReference type="Proteomes" id="UP001497472"/>
    </source>
</evidence>
<dbReference type="CDD" id="cd18577">
    <property type="entry name" value="ABC_6TM_Pgp_ABCB1_D1_like"/>
    <property type="match status" value="1"/>
</dbReference>
<evidence type="ECO:0000256" key="1">
    <source>
        <dbReference type="ARBA" id="ARBA00004141"/>
    </source>
</evidence>
<comment type="subcellular location">
    <subcellularLocation>
        <location evidence="1">Membrane</location>
        <topology evidence="1">Multi-pass membrane protein</topology>
    </subcellularLocation>
</comment>
<keyword evidence="2 5" id="KW-0812">Transmembrane</keyword>